<dbReference type="GO" id="GO:0046872">
    <property type="term" value="F:metal ion binding"/>
    <property type="evidence" value="ECO:0007669"/>
    <property type="project" value="UniProtKB-KW"/>
</dbReference>
<evidence type="ECO:0000256" key="3">
    <source>
        <dbReference type="ARBA" id="ARBA00023014"/>
    </source>
</evidence>
<dbReference type="EMBL" id="NEXO01000063">
    <property type="protein sequence ID" value="PSO04412.1"/>
    <property type="molecule type" value="Genomic_DNA"/>
</dbReference>
<comment type="caution">
    <text evidence="5">The sequence shown here is derived from an EMBL/GenBank/DDBJ whole genome shotgun (WGS) entry which is preliminary data.</text>
</comment>
<feature type="domain" description="Aconitase/3-isopropylmalate dehydratase large subunit alpha/beta/alpha" evidence="4">
    <location>
        <begin position="69"/>
        <end position="122"/>
    </location>
</feature>
<dbReference type="GO" id="GO:0051536">
    <property type="term" value="F:iron-sulfur cluster binding"/>
    <property type="evidence" value="ECO:0007669"/>
    <property type="project" value="UniProtKB-KW"/>
</dbReference>
<protein>
    <recommendedName>
        <fullName evidence="4">Aconitase/3-isopropylmalate dehydratase large subunit alpha/beta/alpha domain-containing protein</fullName>
    </recommendedName>
</protein>
<sequence length="123" mass="13825">MSEKSTQFVESLEVARKSYRFYSLQKLEKEGIGKVSKLPLSLRVVLESLVRNFDGFSITEEDIATLANWNAKNPAEKEIPFKVSRVLMQDFTGVPCIVDLAAMRDVVKQNGLDPKLINPVVPI</sequence>
<dbReference type="SUPFAM" id="SSF53732">
    <property type="entry name" value="Aconitase iron-sulfur domain"/>
    <property type="match status" value="1"/>
</dbReference>
<dbReference type="Gene3D" id="3.30.499.10">
    <property type="entry name" value="Aconitase, domain 3"/>
    <property type="match status" value="1"/>
</dbReference>
<evidence type="ECO:0000313" key="6">
    <source>
        <dbReference type="Proteomes" id="UP000241886"/>
    </source>
</evidence>
<evidence type="ECO:0000256" key="1">
    <source>
        <dbReference type="ARBA" id="ARBA00022723"/>
    </source>
</evidence>
<name>A0A2R6C0J8_9ARCH</name>
<evidence type="ECO:0000313" key="5">
    <source>
        <dbReference type="EMBL" id="PSO04412.1"/>
    </source>
</evidence>
<dbReference type="AlphaFoldDB" id="A0A2R6C0J8"/>
<dbReference type="InterPro" id="IPR036008">
    <property type="entry name" value="Aconitase_4Fe-4S_dom"/>
</dbReference>
<reference evidence="5 6" key="1">
    <citation type="submission" date="2017-04" db="EMBL/GenBank/DDBJ databases">
        <title>Novel microbial lineages endemic to geothermal iron-oxide mats fill important gaps in the evolutionary history of Archaea.</title>
        <authorList>
            <person name="Jay Z.J."/>
            <person name="Beam J.P."/>
            <person name="Dlakic M."/>
            <person name="Rusch D.B."/>
            <person name="Kozubal M.A."/>
            <person name="Inskeep W.P."/>
        </authorList>
    </citation>
    <scope>NUCLEOTIDE SEQUENCE [LARGE SCALE GENOMIC DNA]</scope>
    <source>
        <strain evidence="5">ECH_B_SAG-G16</strain>
    </source>
</reference>
<dbReference type="InterPro" id="IPR001030">
    <property type="entry name" value="Acoase/IPM_deHydtase_lsu_aba"/>
</dbReference>
<keyword evidence="1" id="KW-0479">Metal-binding</keyword>
<keyword evidence="3" id="KW-0411">Iron-sulfur</keyword>
<dbReference type="InterPro" id="IPR015931">
    <property type="entry name" value="Acnase/IPM_dHydase_lsu_aba_1/3"/>
</dbReference>
<proteinExistence type="predicted"/>
<keyword evidence="2" id="KW-0408">Iron</keyword>
<evidence type="ECO:0000259" key="4">
    <source>
        <dbReference type="Pfam" id="PF00330"/>
    </source>
</evidence>
<evidence type="ECO:0000256" key="2">
    <source>
        <dbReference type="ARBA" id="ARBA00023004"/>
    </source>
</evidence>
<dbReference type="Proteomes" id="UP000241886">
    <property type="component" value="Unassembled WGS sequence"/>
</dbReference>
<dbReference type="PANTHER" id="PTHR11670">
    <property type="entry name" value="ACONITASE/IRON-RESPONSIVE ELEMENT FAMILY MEMBER"/>
    <property type="match status" value="1"/>
</dbReference>
<feature type="non-terminal residue" evidence="5">
    <location>
        <position position="123"/>
    </location>
</feature>
<dbReference type="InterPro" id="IPR006249">
    <property type="entry name" value="Aconitase/IRP2"/>
</dbReference>
<dbReference type="Pfam" id="PF00330">
    <property type="entry name" value="Aconitase"/>
    <property type="match status" value="1"/>
</dbReference>
<organism evidence="5 6">
    <name type="scientific">Candidatus Marsarchaeota G2 archaeon ECH_B_SAG-G16</name>
    <dbReference type="NCBI Taxonomy" id="1978167"/>
    <lineage>
        <taxon>Archaea</taxon>
        <taxon>Candidatus Marsarchaeota</taxon>
        <taxon>Candidatus Marsarchaeota group 2</taxon>
    </lineage>
</organism>
<accession>A0A2R6C0J8</accession>
<gene>
    <name evidence="5" type="ORF">B9Q13_04715</name>
</gene>